<dbReference type="AlphaFoldDB" id="A0A2N9XPD6"/>
<comment type="caution">
    <text evidence="1">The sequence shown here is derived from an EMBL/GenBank/DDBJ whole genome shotgun (WGS) entry which is preliminary data.</text>
</comment>
<sequence length="61" mass="7264">MEHIQLQLEEEHVLIMVELSMMICQEEKIKMSNQKITLIVSDVLMELHQKLEKEPVQDMVE</sequence>
<gene>
    <name evidence="1" type="ORF">BHC48_07235</name>
</gene>
<dbReference type="Proteomes" id="UP000231484">
    <property type="component" value="Unassembled WGS sequence"/>
</dbReference>
<name>A0A2N9XPD6_9NEIS</name>
<evidence type="ECO:0000313" key="1">
    <source>
        <dbReference type="EMBL" id="PIT50191.1"/>
    </source>
</evidence>
<dbReference type="EMBL" id="MEIQ01000042">
    <property type="protein sequence ID" value="PIT50191.1"/>
    <property type="molecule type" value="Genomic_DNA"/>
</dbReference>
<accession>A0A2N9XPD6</accession>
<evidence type="ECO:0000313" key="2">
    <source>
        <dbReference type="Proteomes" id="UP000231484"/>
    </source>
</evidence>
<proteinExistence type="predicted"/>
<reference evidence="1 2" key="1">
    <citation type="journal article" date="2017" name="MBio">
        <title>Type VI secretion-mediated competition in the bee gut microbiome.</title>
        <authorList>
            <person name="Steele M.I."/>
            <person name="Kwong W.K."/>
            <person name="Powell J.E."/>
            <person name="Whiteley M."/>
            <person name="Moran N.A."/>
        </authorList>
    </citation>
    <scope>NUCLEOTIDE SEQUENCE [LARGE SCALE GENOMIC DNA]</scope>
    <source>
        <strain evidence="1 2">Occ4-2</strain>
    </source>
</reference>
<protein>
    <submittedName>
        <fullName evidence="1">Uncharacterized protein</fullName>
    </submittedName>
</protein>
<organism evidence="1 2">
    <name type="scientific">Snodgrassella alvi</name>
    <dbReference type="NCBI Taxonomy" id="1196083"/>
    <lineage>
        <taxon>Bacteria</taxon>
        <taxon>Pseudomonadati</taxon>
        <taxon>Pseudomonadota</taxon>
        <taxon>Betaproteobacteria</taxon>
        <taxon>Neisseriales</taxon>
        <taxon>Neisseriaceae</taxon>
        <taxon>Snodgrassella</taxon>
    </lineage>
</organism>